<dbReference type="Gene3D" id="3.40.630.30">
    <property type="match status" value="1"/>
</dbReference>
<dbReference type="EMBL" id="JACHBI010000001">
    <property type="protein sequence ID" value="MBB5572195.1"/>
    <property type="molecule type" value="Genomic_DNA"/>
</dbReference>
<dbReference type="RefSeq" id="WP_107107754.1">
    <property type="nucleotide sequence ID" value="NZ_JACHBI010000001.1"/>
</dbReference>
<dbReference type="Pfam" id="PF00515">
    <property type="entry name" value="TPR_1"/>
    <property type="match status" value="1"/>
</dbReference>
<gene>
    <name evidence="5" type="ORF">GGD50_000771</name>
</gene>
<dbReference type="PANTHER" id="PTHR44943">
    <property type="entry name" value="CELLULOSE SYNTHASE OPERON PROTEIN C"/>
    <property type="match status" value="1"/>
</dbReference>
<evidence type="ECO:0000256" key="3">
    <source>
        <dbReference type="PROSITE-ProRule" id="PRU00339"/>
    </source>
</evidence>
<dbReference type="InterPro" id="IPR016181">
    <property type="entry name" value="Acyl_CoA_acyltransferase"/>
</dbReference>
<dbReference type="SMART" id="SM00028">
    <property type="entry name" value="TPR"/>
    <property type="match status" value="3"/>
</dbReference>
<dbReference type="Proteomes" id="UP000549882">
    <property type="component" value="Unassembled WGS sequence"/>
</dbReference>
<evidence type="ECO:0000256" key="2">
    <source>
        <dbReference type="ARBA" id="ARBA00022803"/>
    </source>
</evidence>
<evidence type="ECO:0000256" key="1">
    <source>
        <dbReference type="ARBA" id="ARBA00022737"/>
    </source>
</evidence>
<dbReference type="InterPro" id="IPR011990">
    <property type="entry name" value="TPR-like_helical_dom_sf"/>
</dbReference>
<keyword evidence="2 3" id="KW-0802">TPR repeat</keyword>
<feature type="repeat" description="TPR" evidence="3">
    <location>
        <begin position="488"/>
        <end position="521"/>
    </location>
</feature>
<dbReference type="GO" id="GO:0016740">
    <property type="term" value="F:transferase activity"/>
    <property type="evidence" value="ECO:0007669"/>
    <property type="project" value="UniProtKB-KW"/>
</dbReference>
<evidence type="ECO:0000313" key="6">
    <source>
        <dbReference type="Proteomes" id="UP000549882"/>
    </source>
</evidence>
<accession>A0A7W9CZP2</accession>
<dbReference type="InterPro" id="IPR038740">
    <property type="entry name" value="BioF2-like_GNAT_dom"/>
</dbReference>
<sequence>MHVDVIEKLEDLRGLKDNWDRIYEIDPEAHCFLSWTWISSWFASRSLAWLVLAAREDEGGAYVAFLPIQLGTGLDRGNGFYNTIVLGGSYFAPYTGILCDPAHAGGAVSAFADHIRTLHWCSLHLDDIDRSSTRIESFLDRFPPEDFVGDRVKRPIQISDAAERIDPEIHVHVTLPADFDSFLHEKLHWRARRNIRHCLRTLEDSAALRMTHADTSTIEENLATLLSLWSKQWGCRNHGYMRYILDNSRSVLPDCFRSGDLFLPVLWQDGVAIAASAVLLDRPRKSLICFLSARDVSIRDLSPGLMLHAYTIRWAIENGFRIYDLGAGDYPHKYIFGSVSRRIERYRINTRTGRNLGERLDEHCLPFVFARIKNLYSAGDLSDAEIGCRQVLAIEPAQSEALSLYREVVASRTLWQAISSDAAEDISSDDQGVIDRAEAEKQCRATIAENPGDFDAVHRLSILLLLRGEAREAEAEIGRALELRPDSAAAHCTYGNILAAVRDFEGAVVRYERAIALEPAHAIAYNNKGNALRRLGRTEEALASYEKAIAIRPNYEQAIANRTALFDEETDMLPAIIQLSRLPPNV</sequence>
<comment type="caution">
    <text evidence="5">The sequence shown here is derived from an EMBL/GenBank/DDBJ whole genome shotgun (WGS) entry which is preliminary data.</text>
</comment>
<keyword evidence="1" id="KW-0677">Repeat</keyword>
<reference evidence="5 6" key="1">
    <citation type="submission" date="2020-08" db="EMBL/GenBank/DDBJ databases">
        <title>Genomic Encyclopedia of Type Strains, Phase IV (KMG-V): Genome sequencing to study the core and pangenomes of soil and plant-associated prokaryotes.</title>
        <authorList>
            <person name="Whitman W."/>
        </authorList>
    </citation>
    <scope>NUCLEOTIDE SEQUENCE [LARGE SCALE GENOMIC DNA]</scope>
    <source>
        <strain evidence="5 6">SEMIA 4064</strain>
    </source>
</reference>
<dbReference type="SUPFAM" id="SSF55729">
    <property type="entry name" value="Acyl-CoA N-acyltransferases (Nat)"/>
    <property type="match status" value="1"/>
</dbReference>
<dbReference type="AlphaFoldDB" id="A0A7W9CZP2"/>
<feature type="domain" description="BioF2-like acetyltransferase" evidence="4">
    <location>
        <begin position="191"/>
        <end position="333"/>
    </location>
</feature>
<dbReference type="Gene3D" id="1.25.40.10">
    <property type="entry name" value="Tetratricopeptide repeat domain"/>
    <property type="match status" value="1"/>
</dbReference>
<organism evidence="5 6">
    <name type="scientific">Rhizobium paranaense</name>
    <dbReference type="NCBI Taxonomy" id="1650438"/>
    <lineage>
        <taxon>Bacteria</taxon>
        <taxon>Pseudomonadati</taxon>
        <taxon>Pseudomonadota</taxon>
        <taxon>Alphaproteobacteria</taxon>
        <taxon>Hyphomicrobiales</taxon>
        <taxon>Rhizobiaceae</taxon>
        <taxon>Rhizobium/Agrobacterium group</taxon>
        <taxon>Rhizobium</taxon>
    </lineage>
</organism>
<keyword evidence="6" id="KW-1185">Reference proteome</keyword>
<proteinExistence type="predicted"/>
<evidence type="ECO:0000313" key="5">
    <source>
        <dbReference type="EMBL" id="MBB5572195.1"/>
    </source>
</evidence>
<name>A0A7W9CZP2_9HYPH</name>
<keyword evidence="5" id="KW-0808">Transferase</keyword>
<dbReference type="InterPro" id="IPR019734">
    <property type="entry name" value="TPR_rpt"/>
</dbReference>
<dbReference type="PROSITE" id="PS50005">
    <property type="entry name" value="TPR"/>
    <property type="match status" value="2"/>
</dbReference>
<protein>
    <submittedName>
        <fullName evidence="5">CelD/BcsL family acetyltransferase involved in cellulose biosynthesis</fullName>
    </submittedName>
</protein>
<dbReference type="PROSITE" id="PS50293">
    <property type="entry name" value="TPR_REGION"/>
    <property type="match status" value="1"/>
</dbReference>
<dbReference type="PANTHER" id="PTHR44943:SF8">
    <property type="entry name" value="TPR REPEAT-CONTAINING PROTEIN MJ0263"/>
    <property type="match status" value="1"/>
</dbReference>
<evidence type="ECO:0000259" key="4">
    <source>
        <dbReference type="Pfam" id="PF13480"/>
    </source>
</evidence>
<dbReference type="InterPro" id="IPR051685">
    <property type="entry name" value="Ycf3/AcsC/BcsC/TPR_MFPF"/>
</dbReference>
<dbReference type="Pfam" id="PF13480">
    <property type="entry name" value="Acetyltransf_6"/>
    <property type="match status" value="1"/>
</dbReference>
<feature type="repeat" description="TPR" evidence="3">
    <location>
        <begin position="522"/>
        <end position="555"/>
    </location>
</feature>
<dbReference type="SUPFAM" id="SSF48452">
    <property type="entry name" value="TPR-like"/>
    <property type="match status" value="1"/>
</dbReference>